<protein>
    <recommendedName>
        <fullName evidence="4">Vimentin</fullName>
    </recommendedName>
</protein>
<feature type="region of interest" description="Disordered" evidence="1">
    <location>
        <begin position="1"/>
        <end position="82"/>
    </location>
</feature>
<evidence type="ECO:0008006" key="4">
    <source>
        <dbReference type="Google" id="ProtNLM"/>
    </source>
</evidence>
<dbReference type="Ensembl" id="ENSNVIT00000018145.1">
    <property type="protein sequence ID" value="ENSNVIP00000015550.1"/>
    <property type="gene ID" value="ENSNVIG00000012188.1"/>
</dbReference>
<evidence type="ECO:0000313" key="3">
    <source>
        <dbReference type="Proteomes" id="UP000694425"/>
    </source>
</evidence>
<evidence type="ECO:0000256" key="1">
    <source>
        <dbReference type="SAM" id="MobiDB-lite"/>
    </source>
</evidence>
<sequence>MSTRSVSSSSYRRMFGGPGTGSRPSSTRTAPAGGSAHQRQGPRRSGGRQPGRGHHAAPGEVARGDAAERGSREHPAVFQTGC</sequence>
<feature type="compositionally biased region" description="Basic and acidic residues" evidence="1">
    <location>
        <begin position="62"/>
        <end position="75"/>
    </location>
</feature>
<dbReference type="GeneTree" id="ENSGT00920000150745"/>
<organism evidence="2 3">
    <name type="scientific">Neovison vison</name>
    <name type="common">American mink</name>
    <name type="synonym">Mustela vison</name>
    <dbReference type="NCBI Taxonomy" id="452646"/>
    <lineage>
        <taxon>Eukaryota</taxon>
        <taxon>Metazoa</taxon>
        <taxon>Chordata</taxon>
        <taxon>Craniata</taxon>
        <taxon>Vertebrata</taxon>
        <taxon>Euteleostomi</taxon>
        <taxon>Mammalia</taxon>
        <taxon>Eutheria</taxon>
        <taxon>Laurasiatheria</taxon>
        <taxon>Carnivora</taxon>
        <taxon>Caniformia</taxon>
        <taxon>Musteloidea</taxon>
        <taxon>Mustelidae</taxon>
        <taxon>Mustelinae</taxon>
        <taxon>Neogale</taxon>
    </lineage>
</organism>
<proteinExistence type="predicted"/>
<reference evidence="2" key="1">
    <citation type="submission" date="2025-08" db="UniProtKB">
        <authorList>
            <consortium name="Ensembl"/>
        </authorList>
    </citation>
    <scope>IDENTIFICATION</scope>
</reference>
<dbReference type="AlphaFoldDB" id="A0A8C7B5M9"/>
<dbReference type="Proteomes" id="UP000694425">
    <property type="component" value="Unplaced"/>
</dbReference>
<accession>A0A8C7B5M9</accession>
<reference evidence="2" key="2">
    <citation type="submission" date="2025-09" db="UniProtKB">
        <authorList>
            <consortium name="Ensembl"/>
        </authorList>
    </citation>
    <scope>IDENTIFICATION</scope>
</reference>
<feature type="compositionally biased region" description="Basic residues" evidence="1">
    <location>
        <begin position="40"/>
        <end position="55"/>
    </location>
</feature>
<evidence type="ECO:0000313" key="2">
    <source>
        <dbReference type="Ensembl" id="ENSNVIP00000015550.1"/>
    </source>
</evidence>
<feature type="compositionally biased region" description="Low complexity" evidence="1">
    <location>
        <begin position="1"/>
        <end position="13"/>
    </location>
</feature>
<name>A0A8C7B5M9_NEOVI</name>
<keyword evidence="3" id="KW-1185">Reference proteome</keyword>